<accession>A0A9N9JE01</accession>
<feature type="non-terminal residue" evidence="2">
    <location>
        <position position="1"/>
    </location>
</feature>
<keyword evidence="3" id="KW-1185">Reference proteome</keyword>
<protein>
    <submittedName>
        <fullName evidence="2">10172_t:CDS:1</fullName>
    </submittedName>
</protein>
<proteinExistence type="predicted"/>
<evidence type="ECO:0000313" key="3">
    <source>
        <dbReference type="Proteomes" id="UP000789396"/>
    </source>
</evidence>
<dbReference type="EMBL" id="CAJVPZ010050453">
    <property type="protein sequence ID" value="CAG8777598.1"/>
    <property type="molecule type" value="Genomic_DNA"/>
</dbReference>
<name>A0A9N9JE01_9GLOM</name>
<comment type="caution">
    <text evidence="2">The sequence shown here is derived from an EMBL/GenBank/DDBJ whole genome shotgun (WGS) entry which is preliminary data.</text>
</comment>
<organism evidence="2 3">
    <name type="scientific">Racocetra fulgida</name>
    <dbReference type="NCBI Taxonomy" id="60492"/>
    <lineage>
        <taxon>Eukaryota</taxon>
        <taxon>Fungi</taxon>
        <taxon>Fungi incertae sedis</taxon>
        <taxon>Mucoromycota</taxon>
        <taxon>Glomeromycotina</taxon>
        <taxon>Glomeromycetes</taxon>
        <taxon>Diversisporales</taxon>
        <taxon>Gigasporaceae</taxon>
        <taxon>Racocetra</taxon>
    </lineage>
</organism>
<dbReference type="AlphaFoldDB" id="A0A9N9JE01"/>
<evidence type="ECO:0000313" key="2">
    <source>
        <dbReference type="EMBL" id="CAG8777598.1"/>
    </source>
</evidence>
<reference evidence="2" key="1">
    <citation type="submission" date="2021-06" db="EMBL/GenBank/DDBJ databases">
        <authorList>
            <person name="Kallberg Y."/>
            <person name="Tangrot J."/>
            <person name="Rosling A."/>
        </authorList>
    </citation>
    <scope>NUCLEOTIDE SEQUENCE</scope>
    <source>
        <strain evidence="2">IN212</strain>
    </source>
</reference>
<gene>
    <name evidence="2" type="ORF">RFULGI_LOCUS15543</name>
</gene>
<feature type="region of interest" description="Disordered" evidence="1">
    <location>
        <begin position="28"/>
        <end position="57"/>
    </location>
</feature>
<feature type="non-terminal residue" evidence="2">
    <location>
        <position position="57"/>
    </location>
</feature>
<dbReference type="Proteomes" id="UP000789396">
    <property type="component" value="Unassembled WGS sequence"/>
</dbReference>
<evidence type="ECO:0000256" key="1">
    <source>
        <dbReference type="SAM" id="MobiDB-lite"/>
    </source>
</evidence>
<sequence>KREITILQHQTFPQVMNEFIQALRKQTIDTEHSGTIKKDKENRENKEKMKRDTEAAK</sequence>